<evidence type="ECO:0008006" key="3">
    <source>
        <dbReference type="Google" id="ProtNLM"/>
    </source>
</evidence>
<dbReference type="EMBL" id="JBHUDH010000058">
    <property type="protein sequence ID" value="MFD1526014.1"/>
    <property type="molecule type" value="Genomic_DNA"/>
</dbReference>
<reference evidence="1 2" key="1">
    <citation type="journal article" date="2019" name="Int. J. Syst. Evol. Microbiol.">
        <title>The Global Catalogue of Microorganisms (GCM) 10K type strain sequencing project: providing services to taxonomists for standard genome sequencing and annotation.</title>
        <authorList>
            <consortium name="The Broad Institute Genomics Platform"/>
            <consortium name="The Broad Institute Genome Sequencing Center for Infectious Disease"/>
            <person name="Wu L."/>
            <person name="Ma J."/>
        </authorList>
    </citation>
    <scope>NUCLEOTIDE SEQUENCE [LARGE SCALE GENOMIC DNA]</scope>
    <source>
        <strain evidence="1 2">CGMCC 1.12285</strain>
    </source>
</reference>
<dbReference type="Proteomes" id="UP001597111">
    <property type="component" value="Unassembled WGS sequence"/>
</dbReference>
<proteinExistence type="predicted"/>
<dbReference type="RefSeq" id="WP_379731353.1">
    <property type="nucleotide sequence ID" value="NZ_JBHSWZ010000079.1"/>
</dbReference>
<organism evidence="1 2">
    <name type="scientific">Halolamina salina</name>
    <dbReference type="NCBI Taxonomy" id="1220023"/>
    <lineage>
        <taxon>Archaea</taxon>
        <taxon>Methanobacteriati</taxon>
        <taxon>Methanobacteriota</taxon>
        <taxon>Stenosarchaea group</taxon>
        <taxon>Halobacteria</taxon>
        <taxon>Halobacteriales</taxon>
        <taxon>Haloferacaceae</taxon>
    </lineage>
</organism>
<protein>
    <recommendedName>
        <fullName evidence="3">DUF1059 domain-containing protein</fullName>
    </recommendedName>
</protein>
<name>A0ABD6B6I1_9EURY</name>
<evidence type="ECO:0000313" key="2">
    <source>
        <dbReference type="Proteomes" id="UP001597111"/>
    </source>
</evidence>
<comment type="caution">
    <text evidence="1">The sequence shown here is derived from an EMBL/GenBank/DDBJ whole genome shotgun (WGS) entry which is preliminary data.</text>
</comment>
<sequence>MVQVTCEDAGGNCSTVFEDIDELKIGKKCPICNEYLDTSARKLLKKNS</sequence>
<gene>
    <name evidence="1" type="ORF">ACFR9S_06805</name>
</gene>
<keyword evidence="2" id="KW-1185">Reference proteome</keyword>
<dbReference type="AlphaFoldDB" id="A0ABD6B6I1"/>
<evidence type="ECO:0000313" key="1">
    <source>
        <dbReference type="EMBL" id="MFD1526014.1"/>
    </source>
</evidence>
<accession>A0ABD6B6I1</accession>